<name>A0A3S4XU99_9PAST</name>
<evidence type="ECO:0000313" key="1">
    <source>
        <dbReference type="EMBL" id="VEH67146.1"/>
    </source>
</evidence>
<accession>A0A3S4XU99</accession>
<dbReference type="KEGG" id="rpne:NCTC8284_02332"/>
<proteinExistence type="predicted"/>
<protein>
    <submittedName>
        <fullName evidence="1">Mu-like prophage tail sheath protein gpL</fullName>
    </submittedName>
</protein>
<evidence type="ECO:0000313" key="2">
    <source>
        <dbReference type="Proteomes" id="UP000278733"/>
    </source>
</evidence>
<reference evidence="1 2" key="1">
    <citation type="submission" date="2018-12" db="EMBL/GenBank/DDBJ databases">
        <authorList>
            <consortium name="Pathogen Informatics"/>
        </authorList>
    </citation>
    <scope>NUCLEOTIDE SEQUENCE [LARGE SCALE GENOMIC DNA]</scope>
    <source>
        <strain evidence="1 2">NCTC8284</strain>
    </source>
</reference>
<gene>
    <name evidence="1" type="ORF">NCTC8284_02332</name>
</gene>
<organism evidence="1 2">
    <name type="scientific">Rodentibacter pneumotropicus</name>
    <dbReference type="NCBI Taxonomy" id="758"/>
    <lineage>
        <taxon>Bacteria</taxon>
        <taxon>Pseudomonadati</taxon>
        <taxon>Pseudomonadota</taxon>
        <taxon>Gammaproteobacteria</taxon>
        <taxon>Pasteurellales</taxon>
        <taxon>Pasteurellaceae</taxon>
        <taxon>Rodentibacter</taxon>
    </lineage>
</organism>
<sequence>MIGGVDYAVAISKAETADHVASRLNAVINAGEYCPITAAVEEGTVSLTAKCKGEIGNEIEVSAKITAGDMAVNATTLANGAENADLAAALASVAGEHYHVIISPFADDKNAKALREHLDTVASPMEKNRVWAC</sequence>
<dbReference type="AlphaFoldDB" id="A0A3S4XU99"/>
<dbReference type="EMBL" id="LR134405">
    <property type="protein sequence ID" value="VEH67146.1"/>
    <property type="molecule type" value="Genomic_DNA"/>
</dbReference>
<dbReference type="Proteomes" id="UP000278733">
    <property type="component" value="Chromosome"/>
</dbReference>